<reference evidence="1 2" key="1">
    <citation type="submission" date="2021-12" db="EMBL/GenBank/DDBJ databases">
        <title>Siccirubricoccus leaddurans sp. nov., a high concentration Zn2+ tolerance bacterium.</title>
        <authorList>
            <person name="Cao Y."/>
        </authorList>
    </citation>
    <scope>NUCLEOTIDE SEQUENCE [LARGE SCALE GENOMIC DNA]</scope>
    <source>
        <strain evidence="1 2">KC 17139</strain>
    </source>
</reference>
<dbReference type="Proteomes" id="UP001523392">
    <property type="component" value="Unassembled WGS sequence"/>
</dbReference>
<accession>A0ABT1D9A2</accession>
<dbReference type="EMBL" id="JAFIRR010000106">
    <property type="protein sequence ID" value="MCO6417835.1"/>
    <property type="molecule type" value="Genomic_DNA"/>
</dbReference>
<sequence>MSAAPLLAALFRRMAPPPHLLDLGLPEARLFPWLPGALCGVAEAAALPAAERALLAGFRDATSRRPPFGFDAATDAALLAGAPAAWGGEGDRLVCLPGPPPPVLAPLWQGGAWALLRAGQAGWAGADRGRIMLLAGTAEAVEQYDLLLPAARLAEVLDRLEAASAALAAAGGPWRIGCRRISARLGSLTLLREAAGRPGLALAAPALWHDGPQALAGKALPLASPGRLRILLGSLPCGPARLSVRLRGGAPPVLFLGGRRLAATPVPDPDGAMRLEATPELAGGPAEVLGLATLPGPAPALLGLEVTW</sequence>
<protein>
    <recommendedName>
        <fullName evidence="3">Heparinase</fullName>
    </recommendedName>
</protein>
<evidence type="ECO:0000313" key="1">
    <source>
        <dbReference type="EMBL" id="MCO6417835.1"/>
    </source>
</evidence>
<proteinExistence type="predicted"/>
<comment type="caution">
    <text evidence="1">The sequence shown here is derived from an EMBL/GenBank/DDBJ whole genome shotgun (WGS) entry which is preliminary data.</text>
</comment>
<organism evidence="1 2">
    <name type="scientific">Siccirubricoccus soli</name>
    <dbReference type="NCBI Taxonomy" id="2899147"/>
    <lineage>
        <taxon>Bacteria</taxon>
        <taxon>Pseudomonadati</taxon>
        <taxon>Pseudomonadota</taxon>
        <taxon>Alphaproteobacteria</taxon>
        <taxon>Acetobacterales</taxon>
        <taxon>Roseomonadaceae</taxon>
        <taxon>Siccirubricoccus</taxon>
    </lineage>
</organism>
<gene>
    <name evidence="1" type="ORF">JYK14_16935</name>
</gene>
<keyword evidence="2" id="KW-1185">Reference proteome</keyword>
<dbReference type="RefSeq" id="WP_252954469.1">
    <property type="nucleotide sequence ID" value="NZ_JAFIRR010000106.1"/>
</dbReference>
<evidence type="ECO:0008006" key="3">
    <source>
        <dbReference type="Google" id="ProtNLM"/>
    </source>
</evidence>
<evidence type="ECO:0000313" key="2">
    <source>
        <dbReference type="Proteomes" id="UP001523392"/>
    </source>
</evidence>
<name>A0ABT1D9A2_9PROT</name>